<evidence type="ECO:0000313" key="1">
    <source>
        <dbReference type="EMBL" id="EPR61338.1"/>
    </source>
</evidence>
<protein>
    <submittedName>
        <fullName evidence="1">Formin FRM1</fullName>
    </submittedName>
</protein>
<name>S7W9K0_TOXGG</name>
<dbReference type="Proteomes" id="UP000005641">
    <property type="component" value="Unassembled WGS sequence"/>
</dbReference>
<evidence type="ECO:0000313" key="2">
    <source>
        <dbReference type="Proteomes" id="UP000005641"/>
    </source>
</evidence>
<reference evidence="1 2" key="2">
    <citation type="submission" date="2013-05" db="EMBL/GenBank/DDBJ databases">
        <authorList>
            <person name="Sibley D."/>
            <person name="Venepally P."/>
            <person name="Karamycheva S."/>
            <person name="Hadjithomas M."/>
            <person name="Khan A."/>
            <person name="Brunk B."/>
            <person name="Roos D."/>
            <person name="Caler E."/>
            <person name="Lorenzi H."/>
        </authorList>
    </citation>
    <scope>NUCLEOTIDE SEQUENCE [LARGE SCALE GENOMIC DNA]</scope>
    <source>
        <strain evidence="1 2">GT1</strain>
    </source>
</reference>
<dbReference type="AlphaFoldDB" id="S7W9K0"/>
<accession>S7W9K0</accession>
<proteinExistence type="predicted"/>
<organism evidence="1 2">
    <name type="scientific">Toxoplasma gondii (strain ATCC 50853 / GT1)</name>
    <dbReference type="NCBI Taxonomy" id="507601"/>
    <lineage>
        <taxon>Eukaryota</taxon>
        <taxon>Sar</taxon>
        <taxon>Alveolata</taxon>
        <taxon>Apicomplexa</taxon>
        <taxon>Conoidasida</taxon>
        <taxon>Coccidia</taxon>
        <taxon>Eucoccidiorida</taxon>
        <taxon>Eimeriorina</taxon>
        <taxon>Sarcocystidae</taxon>
        <taxon>Toxoplasma</taxon>
    </lineage>
</organism>
<reference evidence="1 2" key="1">
    <citation type="submission" date="2006-05" db="EMBL/GenBank/DDBJ databases">
        <authorList>
            <person name="Paulsen I."/>
        </authorList>
    </citation>
    <scope>NUCLEOTIDE SEQUENCE [LARGE SCALE GENOMIC DNA]</scope>
    <source>
        <strain evidence="1 2">GT1</strain>
    </source>
</reference>
<sequence>MNLHRYIEWPNLRLKRKLPPLGLCPIRRFSSFSILSRQNPLAVSYPPAASPRSLPRLTHPRVPSMSSPRVLGVSLRTVKAVWNPACLGTQQHARGAGGRVPLLRLPTAVAMTFFRLTYRKNAVLPPDFLFRFLPVRVPPLRATLCFLRSPINSLHPVERANLKGLIMARRLRVAVSPVQRIRPESRMRCLPDRFILVLHRGCVSVLFDQSQQHR</sequence>
<comment type="caution">
    <text evidence="1">The sequence shown here is derived from an EMBL/GenBank/DDBJ whole genome shotgun (WGS) entry which is preliminary data.</text>
</comment>
<dbReference type="EMBL" id="AAQM03000135">
    <property type="protein sequence ID" value="EPR61338.1"/>
    <property type="molecule type" value="Genomic_DNA"/>
</dbReference>
<gene>
    <name evidence="1" type="ORF">TGGT1_206430</name>
</gene>
<dbReference type="VEuPathDB" id="ToxoDB:TGGT1_206430"/>